<evidence type="ECO:0000256" key="2">
    <source>
        <dbReference type="ARBA" id="ARBA00022723"/>
    </source>
</evidence>
<keyword evidence="8" id="KW-0808">Transferase</keyword>
<evidence type="ECO:0000313" key="11">
    <source>
        <dbReference type="EMBL" id="GFU63115.1"/>
    </source>
</evidence>
<organism evidence="11 12">
    <name type="scientific">Nephila pilipes</name>
    <name type="common">Giant wood spider</name>
    <name type="synonym">Nephila maculata</name>
    <dbReference type="NCBI Taxonomy" id="299642"/>
    <lineage>
        <taxon>Eukaryota</taxon>
        <taxon>Metazoa</taxon>
        <taxon>Ecdysozoa</taxon>
        <taxon>Arthropoda</taxon>
        <taxon>Chelicerata</taxon>
        <taxon>Arachnida</taxon>
        <taxon>Araneae</taxon>
        <taxon>Araneomorphae</taxon>
        <taxon>Entelegynae</taxon>
        <taxon>Araneoidea</taxon>
        <taxon>Nephilidae</taxon>
        <taxon>Nephila</taxon>
    </lineage>
</organism>
<evidence type="ECO:0000256" key="9">
    <source>
        <dbReference type="ARBA" id="ARBA00023172"/>
    </source>
</evidence>
<evidence type="ECO:0000256" key="7">
    <source>
        <dbReference type="ARBA" id="ARBA00022918"/>
    </source>
</evidence>
<dbReference type="Proteomes" id="UP000887013">
    <property type="component" value="Unassembled WGS sequence"/>
</dbReference>
<dbReference type="InterPro" id="IPR001584">
    <property type="entry name" value="Integrase_cat-core"/>
</dbReference>
<dbReference type="PANTHER" id="PTHR42648">
    <property type="entry name" value="TRANSPOSASE, PUTATIVE-RELATED"/>
    <property type="match status" value="1"/>
</dbReference>
<dbReference type="GO" id="GO:0015074">
    <property type="term" value="P:DNA integration"/>
    <property type="evidence" value="ECO:0007669"/>
    <property type="project" value="UniProtKB-KW"/>
</dbReference>
<keyword evidence="9" id="KW-0233">DNA recombination</keyword>
<evidence type="ECO:0000256" key="8">
    <source>
        <dbReference type="ARBA" id="ARBA00022932"/>
    </source>
</evidence>
<keyword evidence="2" id="KW-0479">Metal-binding</keyword>
<keyword evidence="12" id="KW-1185">Reference proteome</keyword>
<evidence type="ECO:0000259" key="10">
    <source>
        <dbReference type="PROSITE" id="PS50994"/>
    </source>
</evidence>
<keyword evidence="8" id="KW-0548">Nucleotidyltransferase</keyword>
<dbReference type="GO" id="GO:0003676">
    <property type="term" value="F:nucleic acid binding"/>
    <property type="evidence" value="ECO:0007669"/>
    <property type="project" value="InterPro"/>
</dbReference>
<evidence type="ECO:0000256" key="3">
    <source>
        <dbReference type="ARBA" id="ARBA00022759"/>
    </source>
</evidence>
<keyword evidence="6" id="KW-0229">DNA integration</keyword>
<accession>A0A8X6UVT2</accession>
<keyword evidence="4" id="KW-0378">Hydrolase</keyword>
<evidence type="ECO:0000256" key="6">
    <source>
        <dbReference type="ARBA" id="ARBA00022908"/>
    </source>
</evidence>
<dbReference type="PROSITE" id="PS50994">
    <property type="entry name" value="INTEGRASE"/>
    <property type="match status" value="1"/>
</dbReference>
<evidence type="ECO:0000256" key="1">
    <source>
        <dbReference type="ARBA" id="ARBA00022722"/>
    </source>
</evidence>
<reference evidence="11" key="1">
    <citation type="submission" date="2020-08" db="EMBL/GenBank/DDBJ databases">
        <title>Multicomponent nature underlies the extraordinary mechanical properties of spider dragline silk.</title>
        <authorList>
            <person name="Kono N."/>
            <person name="Nakamura H."/>
            <person name="Mori M."/>
            <person name="Yoshida Y."/>
            <person name="Ohtoshi R."/>
            <person name="Malay A.D."/>
            <person name="Moran D.A.P."/>
            <person name="Tomita M."/>
            <person name="Numata K."/>
            <person name="Arakawa K."/>
        </authorList>
    </citation>
    <scope>NUCLEOTIDE SEQUENCE</scope>
</reference>
<proteinExistence type="predicted"/>
<keyword evidence="7" id="KW-0695">RNA-directed DNA polymerase</keyword>
<evidence type="ECO:0000256" key="5">
    <source>
        <dbReference type="ARBA" id="ARBA00022842"/>
    </source>
</evidence>
<comment type="caution">
    <text evidence="11">The sequence shown here is derived from an EMBL/GenBank/DDBJ whole genome shotgun (WGS) entry which is preliminary data.</text>
</comment>
<keyword evidence="1" id="KW-0540">Nuclease</keyword>
<dbReference type="OrthoDB" id="6434921at2759"/>
<dbReference type="GO" id="GO:0003964">
    <property type="term" value="F:RNA-directed DNA polymerase activity"/>
    <property type="evidence" value="ECO:0007669"/>
    <property type="project" value="UniProtKB-KW"/>
</dbReference>
<dbReference type="EMBL" id="BMAW01041333">
    <property type="protein sequence ID" value="GFU63115.1"/>
    <property type="molecule type" value="Genomic_DNA"/>
</dbReference>
<keyword evidence="3" id="KW-0255">Endonuclease</keyword>
<dbReference type="GO" id="GO:0016787">
    <property type="term" value="F:hydrolase activity"/>
    <property type="evidence" value="ECO:0007669"/>
    <property type="project" value="UniProtKB-KW"/>
</dbReference>
<gene>
    <name evidence="11" type="primary">RF55_17644</name>
    <name evidence="11" type="ORF">NPIL_170551</name>
</gene>
<dbReference type="AlphaFoldDB" id="A0A8X6UVT2"/>
<dbReference type="Gene3D" id="3.30.420.10">
    <property type="entry name" value="Ribonuclease H-like superfamily/Ribonuclease H"/>
    <property type="match status" value="1"/>
</dbReference>
<dbReference type="InterPro" id="IPR012337">
    <property type="entry name" value="RNaseH-like_sf"/>
</dbReference>
<feature type="domain" description="Integrase catalytic" evidence="10">
    <location>
        <begin position="83"/>
        <end position="185"/>
    </location>
</feature>
<evidence type="ECO:0000313" key="12">
    <source>
        <dbReference type="Proteomes" id="UP000887013"/>
    </source>
</evidence>
<dbReference type="PANTHER" id="PTHR42648:SF11">
    <property type="entry name" value="TRANSPOSON TY4-P GAG-POL POLYPROTEIN"/>
    <property type="match status" value="1"/>
</dbReference>
<dbReference type="GO" id="GO:0006310">
    <property type="term" value="P:DNA recombination"/>
    <property type="evidence" value="ECO:0007669"/>
    <property type="project" value="UniProtKB-KW"/>
</dbReference>
<dbReference type="GO" id="GO:0003887">
    <property type="term" value="F:DNA-directed DNA polymerase activity"/>
    <property type="evidence" value="ECO:0007669"/>
    <property type="project" value="UniProtKB-KW"/>
</dbReference>
<dbReference type="GO" id="GO:0004519">
    <property type="term" value="F:endonuclease activity"/>
    <property type="evidence" value="ECO:0007669"/>
    <property type="project" value="UniProtKB-KW"/>
</dbReference>
<keyword evidence="5" id="KW-0460">Magnesium</keyword>
<protein>
    <submittedName>
        <fullName evidence="11">Retrovirus-related pol polyprotein from transposon tnt 1-94</fullName>
    </submittedName>
</protein>
<dbReference type="InterPro" id="IPR039537">
    <property type="entry name" value="Retrotran_Ty1/copia-like"/>
</dbReference>
<keyword evidence="8" id="KW-0239">DNA-directed DNA polymerase</keyword>
<evidence type="ECO:0000256" key="4">
    <source>
        <dbReference type="ARBA" id="ARBA00022801"/>
    </source>
</evidence>
<name>A0A8X6UVT2_NEPPI</name>
<dbReference type="InterPro" id="IPR036397">
    <property type="entry name" value="RNaseH_sf"/>
</dbReference>
<dbReference type="GO" id="GO:0046872">
    <property type="term" value="F:metal ion binding"/>
    <property type="evidence" value="ECO:0007669"/>
    <property type="project" value="UniProtKB-KW"/>
</dbReference>
<sequence length="185" mass="21756">MDGKLKKPESIDSDAQELTDVHTVVADSTLLLLYHERWDHQDKRHIRNMLRNEQEVNIKLDKELCEPRVYGKAHRLSFGTRKKAFEPSELISTDVCGPFDESFQKKRYLVIFKDSFTKFLYGYLIKEKAEVKKVLEHMLAYSRTLGYSVKEFLSDNGGEFDNSFTFKQNCSKGDNTLYPRTEWRQ</sequence>
<dbReference type="SUPFAM" id="SSF53098">
    <property type="entry name" value="Ribonuclease H-like"/>
    <property type="match status" value="1"/>
</dbReference>